<comment type="catalytic activity">
    <reaction evidence="8">
        <text>ATP + H2O = ADP + phosphate + H(+)</text>
        <dbReference type="Rhea" id="RHEA:13065"/>
        <dbReference type="ChEBI" id="CHEBI:15377"/>
        <dbReference type="ChEBI" id="CHEBI:15378"/>
        <dbReference type="ChEBI" id="CHEBI:30616"/>
        <dbReference type="ChEBI" id="CHEBI:43474"/>
        <dbReference type="ChEBI" id="CHEBI:456216"/>
        <dbReference type="EC" id="5.6.2.4"/>
    </reaction>
</comment>
<dbReference type="InterPro" id="IPR027417">
    <property type="entry name" value="P-loop_NTPase"/>
</dbReference>
<dbReference type="InterPro" id="IPR014017">
    <property type="entry name" value="DNA_helicase_UvrD-like_C"/>
</dbReference>
<dbReference type="InterPro" id="IPR000212">
    <property type="entry name" value="DNA_helicase_UvrD/REP"/>
</dbReference>
<gene>
    <name evidence="11" type="ORF">E0H31_17705</name>
</gene>
<keyword evidence="1 9" id="KW-0547">Nucleotide-binding</keyword>
<feature type="binding site" evidence="9">
    <location>
        <begin position="259"/>
        <end position="266"/>
    </location>
    <ligand>
        <name>ATP</name>
        <dbReference type="ChEBI" id="CHEBI:30616"/>
    </ligand>
</feature>
<dbReference type="PANTHER" id="PTHR11070">
    <property type="entry name" value="UVRD / RECB / PCRA DNA HELICASE FAMILY MEMBER"/>
    <property type="match status" value="1"/>
</dbReference>
<evidence type="ECO:0000256" key="5">
    <source>
        <dbReference type="ARBA" id="ARBA00023235"/>
    </source>
</evidence>
<dbReference type="GO" id="GO:0016787">
    <property type="term" value="F:hydrolase activity"/>
    <property type="evidence" value="ECO:0007669"/>
    <property type="project" value="UniProtKB-UniRule"/>
</dbReference>
<comment type="caution">
    <text evidence="11">The sequence shown here is derived from an EMBL/GenBank/DDBJ whole genome shotgun (WGS) entry which is preliminary data.</text>
</comment>
<dbReference type="GO" id="GO:0005524">
    <property type="term" value="F:ATP binding"/>
    <property type="evidence" value="ECO:0007669"/>
    <property type="project" value="UniProtKB-UniRule"/>
</dbReference>
<evidence type="ECO:0000256" key="8">
    <source>
        <dbReference type="ARBA" id="ARBA00048988"/>
    </source>
</evidence>
<dbReference type="Pfam" id="PF00580">
    <property type="entry name" value="UvrD-helicase"/>
    <property type="match status" value="1"/>
</dbReference>
<dbReference type="PROSITE" id="PS51198">
    <property type="entry name" value="UVRD_HELICASE_ATP_BIND"/>
    <property type="match status" value="1"/>
</dbReference>
<evidence type="ECO:0000259" key="10">
    <source>
        <dbReference type="PROSITE" id="PS51198"/>
    </source>
</evidence>
<evidence type="ECO:0000256" key="3">
    <source>
        <dbReference type="ARBA" id="ARBA00022806"/>
    </source>
</evidence>
<evidence type="ECO:0000256" key="9">
    <source>
        <dbReference type="PROSITE-ProRule" id="PRU00560"/>
    </source>
</evidence>
<evidence type="ECO:0000256" key="6">
    <source>
        <dbReference type="ARBA" id="ARBA00034617"/>
    </source>
</evidence>
<feature type="domain" description="UvrD-like helicase ATP-binding" evidence="10">
    <location>
        <begin position="238"/>
        <end position="529"/>
    </location>
</feature>
<protein>
    <recommendedName>
        <fullName evidence="7">DNA 3'-5' helicase</fullName>
        <ecNumber evidence="7">5.6.2.4</ecNumber>
    </recommendedName>
</protein>
<evidence type="ECO:0000256" key="4">
    <source>
        <dbReference type="ARBA" id="ARBA00022840"/>
    </source>
</evidence>
<evidence type="ECO:0000256" key="2">
    <source>
        <dbReference type="ARBA" id="ARBA00022801"/>
    </source>
</evidence>
<dbReference type="Gene3D" id="3.40.50.300">
    <property type="entry name" value="P-loop containing nucleotide triphosphate hydrolases"/>
    <property type="match status" value="2"/>
</dbReference>
<dbReference type="AlphaFoldDB" id="A0A8G2IXU1"/>
<dbReference type="InterPro" id="IPR014016">
    <property type="entry name" value="UvrD-like_ATP-bd"/>
</dbReference>
<sequence>MPTILADSFTNSLSKLTNDEQKQVKLTAFDLQTDPNRPGLQFHRIDASKDPNFWSVRVSRDLRIVIHKTGDSVMLAYVDHHDDAYKWAERRRIETHPRTGAVQIVEVRERVEEIAIQPAPARQPELPFLVPAAPSVSTLPLFAKLSTDDALSVGVPEDWVKDVLDASEDNFFALADHLPQEAAEALLDYAATGILKKPAPVAVDPYSHPDAQRRFRILEGHEELAAALDQPFEKWAVFLHPSQRALVDRDSSGPVRVVGSAGTGKTVVALHRVARILRNEPQAKLLLTTFSEPLAAALERKLSVLLVDTPSLADSVTISSFEQAAADLYALITGRRAYLVGREKLRAILGEAAIAAGVTKYTPQFLNSEWEHVIDAWQIDSAEAYATVPRMGRKNRLGSKQREELWAVFGEVRKQLRSKALLTSADLFTVVTDHLRDRGEKPYTHVVVDEAQDLGVAELRFLSAIVPDRQDALFFAGDIGQRIFQQPFSWKGLGVDVRGRSFTLKLNYRTSHQIRRMADRLLPDNIRDVDGEEDQRKGTVSVFNGVEPIIVVAPTIEEEAMTASRFLINLLEQGISPNEIGIFCRSNDQIARASKIAELADVRTISSLTGRNAEEAVLIGTMHLAKGLEFRAVLIVACDEGVLPLAARINDVADEFELDEVVATERQLLYVAATRARDHLFVSAVKPGSEFLEDLVHV</sequence>
<dbReference type="InterPro" id="IPR035093">
    <property type="entry name" value="RelE/ParE_toxin_dom_sf"/>
</dbReference>
<dbReference type="PANTHER" id="PTHR11070:SF45">
    <property type="entry name" value="DNA 3'-5' HELICASE"/>
    <property type="match status" value="1"/>
</dbReference>
<keyword evidence="5" id="KW-0413">Isomerase</keyword>
<accession>A0A8G2IXU1</accession>
<dbReference type="SUPFAM" id="SSF52540">
    <property type="entry name" value="P-loop containing nucleoside triphosphate hydrolases"/>
    <property type="match status" value="1"/>
</dbReference>
<keyword evidence="4 9" id="KW-0067">ATP-binding</keyword>
<dbReference type="SUPFAM" id="SSF143011">
    <property type="entry name" value="RelE-like"/>
    <property type="match status" value="1"/>
</dbReference>
<evidence type="ECO:0000313" key="11">
    <source>
        <dbReference type="EMBL" id="TBX92525.1"/>
    </source>
</evidence>
<keyword evidence="2 9" id="KW-0378">Hydrolase</keyword>
<comment type="catalytic activity">
    <reaction evidence="6">
        <text>Couples ATP hydrolysis with the unwinding of duplex DNA by translocating in the 3'-5' direction.</text>
        <dbReference type="EC" id="5.6.2.4"/>
    </reaction>
</comment>
<reference evidence="11 12" key="1">
    <citation type="submission" date="2019-02" db="EMBL/GenBank/DDBJ databases">
        <title>The competitiveness to form nodules shapes the capacities of Rhizobium leguminosarum sv viciae communities to promote symbiosis with specific hosts.</title>
        <authorList>
            <person name="Boivin S."/>
            <person name="Lepetit M."/>
        </authorList>
    </citation>
    <scope>NUCLEOTIDE SEQUENCE [LARGE SCALE GENOMIC DNA]</scope>
    <source>
        <strain evidence="11 12">SPF4F3</strain>
    </source>
</reference>
<dbReference type="EC" id="5.6.2.4" evidence="7"/>
<organism evidence="11 12">
    <name type="scientific">Rhizobium leguminosarum bv. viciae</name>
    <dbReference type="NCBI Taxonomy" id="387"/>
    <lineage>
        <taxon>Bacteria</taxon>
        <taxon>Pseudomonadati</taxon>
        <taxon>Pseudomonadota</taxon>
        <taxon>Alphaproteobacteria</taxon>
        <taxon>Hyphomicrobiales</taxon>
        <taxon>Rhizobiaceae</taxon>
        <taxon>Rhizobium/Agrobacterium group</taxon>
        <taxon>Rhizobium</taxon>
    </lineage>
</organism>
<dbReference type="Gene3D" id="3.30.2310.20">
    <property type="entry name" value="RelE-like"/>
    <property type="match status" value="1"/>
</dbReference>
<dbReference type="GO" id="GO:0043138">
    <property type="term" value="F:3'-5' DNA helicase activity"/>
    <property type="evidence" value="ECO:0007669"/>
    <property type="project" value="UniProtKB-EC"/>
</dbReference>
<dbReference type="GO" id="GO:0003677">
    <property type="term" value="F:DNA binding"/>
    <property type="evidence" value="ECO:0007669"/>
    <property type="project" value="InterPro"/>
</dbReference>
<name>A0A8G2IXU1_RHILV</name>
<dbReference type="Proteomes" id="UP000291866">
    <property type="component" value="Unassembled WGS sequence"/>
</dbReference>
<dbReference type="Pfam" id="PF13361">
    <property type="entry name" value="UvrD_C"/>
    <property type="match status" value="1"/>
</dbReference>
<evidence type="ECO:0000313" key="12">
    <source>
        <dbReference type="Proteomes" id="UP000291866"/>
    </source>
</evidence>
<evidence type="ECO:0000256" key="7">
    <source>
        <dbReference type="ARBA" id="ARBA00034808"/>
    </source>
</evidence>
<dbReference type="GO" id="GO:0005829">
    <property type="term" value="C:cytosol"/>
    <property type="evidence" value="ECO:0007669"/>
    <property type="project" value="TreeGrafter"/>
</dbReference>
<keyword evidence="3 9" id="KW-0347">Helicase</keyword>
<dbReference type="GO" id="GO:0000725">
    <property type="term" value="P:recombinational repair"/>
    <property type="evidence" value="ECO:0007669"/>
    <property type="project" value="TreeGrafter"/>
</dbReference>
<proteinExistence type="predicted"/>
<dbReference type="EMBL" id="SJLU01000008">
    <property type="protein sequence ID" value="TBX92525.1"/>
    <property type="molecule type" value="Genomic_DNA"/>
</dbReference>
<evidence type="ECO:0000256" key="1">
    <source>
        <dbReference type="ARBA" id="ARBA00022741"/>
    </source>
</evidence>